<sequence length="185" mass="20093">MPDRDPLPPSSRRLHWLVAALMLGLAGVGLYMSRTETWALYPWHKSLGVLALLVIAVRAVQRLRLGLPAPVQPTSPALQRAARWAHGVLLGLTLLMPLSGMLFSGASGHGFGVFGLPLVPHQDDPSRPGEVLPYHAGLAELGQQAHHWGGYLLLALVTVHVLAALKHHVVDRDRTLLRMLGRKAP</sequence>
<keyword evidence="16" id="KW-1185">Reference proteome</keyword>
<accession>A0ABT7LIR2</accession>
<dbReference type="InterPro" id="IPR016174">
    <property type="entry name" value="Di-haem_cyt_TM"/>
</dbReference>
<evidence type="ECO:0000256" key="7">
    <source>
        <dbReference type="ARBA" id="ARBA00022723"/>
    </source>
</evidence>
<evidence type="ECO:0000256" key="9">
    <source>
        <dbReference type="ARBA" id="ARBA00022989"/>
    </source>
</evidence>
<dbReference type="EMBL" id="JASVDS010000003">
    <property type="protein sequence ID" value="MDL5032758.1"/>
    <property type="molecule type" value="Genomic_DNA"/>
</dbReference>
<comment type="subcellular location">
    <subcellularLocation>
        <location evidence="2">Cell membrane</location>
        <topology evidence="2">Multi-pass membrane protein</topology>
    </subcellularLocation>
</comment>
<keyword evidence="4" id="KW-1003">Cell membrane</keyword>
<evidence type="ECO:0000256" key="10">
    <source>
        <dbReference type="ARBA" id="ARBA00023004"/>
    </source>
</evidence>
<evidence type="ECO:0000256" key="2">
    <source>
        <dbReference type="ARBA" id="ARBA00004651"/>
    </source>
</evidence>
<dbReference type="Proteomes" id="UP001238603">
    <property type="component" value="Unassembled WGS sequence"/>
</dbReference>
<evidence type="ECO:0000256" key="6">
    <source>
        <dbReference type="ARBA" id="ARBA00022692"/>
    </source>
</evidence>
<protein>
    <submittedName>
        <fullName evidence="15">Cytochrome b</fullName>
    </submittedName>
</protein>
<dbReference type="InterPro" id="IPR052168">
    <property type="entry name" value="Cytochrome_b561_oxidase"/>
</dbReference>
<keyword evidence="7" id="KW-0479">Metal-binding</keyword>
<evidence type="ECO:0000313" key="15">
    <source>
        <dbReference type="EMBL" id="MDL5032758.1"/>
    </source>
</evidence>
<evidence type="ECO:0000256" key="13">
    <source>
        <dbReference type="SAM" id="Phobius"/>
    </source>
</evidence>
<evidence type="ECO:0000256" key="5">
    <source>
        <dbReference type="ARBA" id="ARBA00022617"/>
    </source>
</evidence>
<evidence type="ECO:0000256" key="1">
    <source>
        <dbReference type="ARBA" id="ARBA00001970"/>
    </source>
</evidence>
<evidence type="ECO:0000313" key="16">
    <source>
        <dbReference type="Proteomes" id="UP001238603"/>
    </source>
</evidence>
<organism evidence="15 16">
    <name type="scientific">Roseateles subflavus</name>
    <dbReference type="NCBI Taxonomy" id="3053353"/>
    <lineage>
        <taxon>Bacteria</taxon>
        <taxon>Pseudomonadati</taxon>
        <taxon>Pseudomonadota</taxon>
        <taxon>Betaproteobacteria</taxon>
        <taxon>Burkholderiales</taxon>
        <taxon>Sphaerotilaceae</taxon>
        <taxon>Roseateles</taxon>
    </lineage>
</organism>
<evidence type="ECO:0000256" key="8">
    <source>
        <dbReference type="ARBA" id="ARBA00022982"/>
    </source>
</evidence>
<keyword evidence="11 13" id="KW-0472">Membrane</keyword>
<keyword evidence="8" id="KW-0249">Electron transport</keyword>
<evidence type="ECO:0000256" key="12">
    <source>
        <dbReference type="ARBA" id="ARBA00037975"/>
    </source>
</evidence>
<comment type="cofactor">
    <cofactor evidence="1">
        <name>heme b</name>
        <dbReference type="ChEBI" id="CHEBI:60344"/>
    </cofactor>
</comment>
<keyword evidence="9 13" id="KW-1133">Transmembrane helix</keyword>
<keyword evidence="5" id="KW-0349">Heme</keyword>
<dbReference type="PANTHER" id="PTHR30529">
    <property type="entry name" value="CYTOCHROME B561"/>
    <property type="match status" value="1"/>
</dbReference>
<keyword evidence="3" id="KW-0813">Transport</keyword>
<dbReference type="Pfam" id="PF01292">
    <property type="entry name" value="Ni_hydr_CYTB"/>
    <property type="match status" value="1"/>
</dbReference>
<gene>
    <name evidence="15" type="ORF">QRD43_12665</name>
</gene>
<evidence type="ECO:0000256" key="4">
    <source>
        <dbReference type="ARBA" id="ARBA00022475"/>
    </source>
</evidence>
<dbReference type="RefSeq" id="WP_285982833.1">
    <property type="nucleotide sequence ID" value="NZ_JASVDS010000003.1"/>
</dbReference>
<reference evidence="15 16" key="1">
    <citation type="submission" date="2023-06" db="EMBL/GenBank/DDBJ databases">
        <title>Pelomonas sp. APW6 16S ribosomal RNA gene genome sequencing and assembly.</title>
        <authorList>
            <person name="Woo H."/>
        </authorList>
    </citation>
    <scope>NUCLEOTIDE SEQUENCE [LARGE SCALE GENOMIC DNA]</scope>
    <source>
        <strain evidence="15 16">APW6</strain>
    </source>
</reference>
<keyword evidence="10" id="KW-0408">Iron</keyword>
<feature type="transmembrane region" description="Helical" evidence="13">
    <location>
        <begin position="81"/>
        <end position="103"/>
    </location>
</feature>
<dbReference type="PANTHER" id="PTHR30529:SF7">
    <property type="entry name" value="CYTOCHROME B561 BACTERIAL_NI-HYDROGENASE DOMAIN-CONTAINING PROTEIN"/>
    <property type="match status" value="1"/>
</dbReference>
<comment type="similarity">
    <text evidence="12">Belongs to the cytochrome b561 family.</text>
</comment>
<dbReference type="SUPFAM" id="SSF81342">
    <property type="entry name" value="Transmembrane di-heme cytochromes"/>
    <property type="match status" value="1"/>
</dbReference>
<name>A0ABT7LIR2_9BURK</name>
<dbReference type="InterPro" id="IPR011577">
    <property type="entry name" value="Cyt_b561_bac/Ni-Hgenase"/>
</dbReference>
<feature type="transmembrane region" description="Helical" evidence="13">
    <location>
        <begin position="14"/>
        <end position="32"/>
    </location>
</feature>
<keyword evidence="6 13" id="KW-0812">Transmembrane</keyword>
<comment type="caution">
    <text evidence="15">The sequence shown here is derived from an EMBL/GenBank/DDBJ whole genome shotgun (WGS) entry which is preliminary data.</text>
</comment>
<feature type="domain" description="Cytochrome b561 bacterial/Ni-hydrogenase" evidence="14">
    <location>
        <begin position="9"/>
        <end position="181"/>
    </location>
</feature>
<evidence type="ECO:0000256" key="11">
    <source>
        <dbReference type="ARBA" id="ARBA00023136"/>
    </source>
</evidence>
<evidence type="ECO:0000259" key="14">
    <source>
        <dbReference type="Pfam" id="PF01292"/>
    </source>
</evidence>
<proteinExistence type="inferred from homology"/>
<feature type="transmembrane region" description="Helical" evidence="13">
    <location>
        <begin position="148"/>
        <end position="165"/>
    </location>
</feature>
<evidence type="ECO:0000256" key="3">
    <source>
        <dbReference type="ARBA" id="ARBA00022448"/>
    </source>
</evidence>